<protein>
    <recommendedName>
        <fullName evidence="4">Myb-like domain-containing protein</fullName>
    </recommendedName>
</protein>
<comment type="caution">
    <text evidence="2">The sequence shown here is derived from an EMBL/GenBank/DDBJ whole genome shotgun (WGS) entry which is preliminary data.</text>
</comment>
<dbReference type="EMBL" id="JAKWFO010000003">
    <property type="protein sequence ID" value="KAI9638376.1"/>
    <property type="molecule type" value="Genomic_DNA"/>
</dbReference>
<feature type="region of interest" description="Disordered" evidence="1">
    <location>
        <begin position="228"/>
        <end position="349"/>
    </location>
</feature>
<proteinExistence type="predicted"/>
<keyword evidence="3" id="KW-1185">Reference proteome</keyword>
<sequence>MAKAAANPKATKPKPATKPKAPPKRKPAMTPDSEGESEMSAPGLSLDLDKTLVLRLALAKIEACKSFDWHELARKLGEKEGVVGQAKGRRKKKDEGKKAWTGTELHELFQYTILPALRSGRPLWAEDAVAGEIYLPSSPLPARTKFLSAEPVIEVQVDDEETAAGSGGEEGTTVTTKQADSDSVGSQILQGELNEVGSDMDNEKVEEELEEVMEAAAVEVVETWEVEVEVKKAGKVEKKRPTPPRLTTTYGKKAQARPSYPPPTPRQIDAATKPPSGSTGGGTASSSARPDSGGKKRIRPAYSDEEEEVEPKRRSKPSPASTPAARRQGGGRTAKKGGKYAEESGSEAE</sequence>
<feature type="compositionally biased region" description="Acidic residues" evidence="1">
    <location>
        <begin position="198"/>
        <end position="208"/>
    </location>
</feature>
<feature type="compositionally biased region" description="Basic residues" evidence="1">
    <location>
        <begin position="11"/>
        <end position="27"/>
    </location>
</feature>
<dbReference type="AlphaFoldDB" id="A0AA38HDC1"/>
<dbReference type="Proteomes" id="UP001164286">
    <property type="component" value="Unassembled WGS sequence"/>
</dbReference>
<evidence type="ECO:0000313" key="2">
    <source>
        <dbReference type="EMBL" id="KAI9638376.1"/>
    </source>
</evidence>
<organism evidence="2 3">
    <name type="scientific">Dioszegia hungarica</name>
    <dbReference type="NCBI Taxonomy" id="4972"/>
    <lineage>
        <taxon>Eukaryota</taxon>
        <taxon>Fungi</taxon>
        <taxon>Dikarya</taxon>
        <taxon>Basidiomycota</taxon>
        <taxon>Agaricomycotina</taxon>
        <taxon>Tremellomycetes</taxon>
        <taxon>Tremellales</taxon>
        <taxon>Bulleribasidiaceae</taxon>
        <taxon>Dioszegia</taxon>
    </lineage>
</organism>
<feature type="compositionally biased region" description="Basic and acidic residues" evidence="1">
    <location>
        <begin position="228"/>
        <end position="240"/>
    </location>
</feature>
<feature type="region of interest" description="Disordered" evidence="1">
    <location>
        <begin position="1"/>
        <end position="42"/>
    </location>
</feature>
<evidence type="ECO:0000313" key="3">
    <source>
        <dbReference type="Proteomes" id="UP001164286"/>
    </source>
</evidence>
<name>A0AA38HDC1_9TREE</name>
<feature type="compositionally biased region" description="Polar residues" evidence="1">
    <location>
        <begin position="177"/>
        <end position="189"/>
    </location>
</feature>
<reference evidence="2" key="1">
    <citation type="journal article" date="2022" name="G3 (Bethesda)">
        <title>High quality genome of the basidiomycete yeast Dioszegia hungarica PDD-24b-2 isolated from cloud water.</title>
        <authorList>
            <person name="Jarrige D."/>
            <person name="Haridas S."/>
            <person name="Bleykasten-Grosshans C."/>
            <person name="Joly M."/>
            <person name="Nadalig T."/>
            <person name="Sancelme M."/>
            <person name="Vuilleumier S."/>
            <person name="Grigoriev I.V."/>
            <person name="Amato P."/>
            <person name="Bringel F."/>
        </authorList>
    </citation>
    <scope>NUCLEOTIDE SEQUENCE</scope>
    <source>
        <strain evidence="2">PDD-24b-2</strain>
    </source>
</reference>
<evidence type="ECO:0008006" key="4">
    <source>
        <dbReference type="Google" id="ProtNLM"/>
    </source>
</evidence>
<gene>
    <name evidence="2" type="ORF">MKK02DRAFT_42763</name>
</gene>
<feature type="compositionally biased region" description="Low complexity" evidence="1">
    <location>
        <begin position="1"/>
        <end position="10"/>
    </location>
</feature>
<evidence type="ECO:0000256" key="1">
    <source>
        <dbReference type="SAM" id="MobiDB-lite"/>
    </source>
</evidence>
<dbReference type="GeneID" id="77731354"/>
<dbReference type="RefSeq" id="XP_052948153.1">
    <property type="nucleotide sequence ID" value="XM_053092149.1"/>
</dbReference>
<accession>A0AA38HDC1</accession>
<feature type="region of interest" description="Disordered" evidence="1">
    <location>
        <begin position="160"/>
        <end position="208"/>
    </location>
</feature>